<feature type="compositionally biased region" description="Acidic residues" evidence="5">
    <location>
        <begin position="243"/>
        <end position="253"/>
    </location>
</feature>
<feature type="compositionally biased region" description="Basic residues" evidence="5">
    <location>
        <begin position="886"/>
        <end position="900"/>
    </location>
</feature>
<protein>
    <recommendedName>
        <fullName evidence="6">SWIM-type domain-containing protein</fullName>
    </recommendedName>
</protein>
<evidence type="ECO:0000256" key="2">
    <source>
        <dbReference type="ARBA" id="ARBA00022771"/>
    </source>
</evidence>
<proteinExistence type="predicted"/>
<comment type="caution">
    <text evidence="7">The sequence shown here is derived from an EMBL/GenBank/DDBJ whole genome shotgun (WGS) entry which is preliminary data.</text>
</comment>
<dbReference type="SMART" id="SM00575">
    <property type="entry name" value="ZnF_PMZ"/>
    <property type="match status" value="1"/>
</dbReference>
<feature type="region of interest" description="Disordered" evidence="5">
    <location>
        <begin position="936"/>
        <end position="963"/>
    </location>
</feature>
<dbReference type="EMBL" id="NBSK02000006">
    <property type="protein sequence ID" value="KAJ0201330.1"/>
    <property type="molecule type" value="Genomic_DNA"/>
</dbReference>
<keyword evidence="8" id="KW-1185">Reference proteome</keyword>
<name>A0A9R1VAV1_LACSA</name>
<dbReference type="InterPro" id="IPR006564">
    <property type="entry name" value="Znf_PMZ"/>
</dbReference>
<keyword evidence="3" id="KW-0862">Zinc</keyword>
<dbReference type="InterPro" id="IPR018289">
    <property type="entry name" value="MULE_transposase_dom"/>
</dbReference>
<dbReference type="PANTHER" id="PTHR31973">
    <property type="entry name" value="POLYPROTEIN, PUTATIVE-RELATED"/>
    <property type="match status" value="1"/>
</dbReference>
<dbReference type="PANTHER" id="PTHR31973:SF190">
    <property type="entry name" value="MULE TRANSPOSASE DOMAIN-CONTAINING PROTEIN"/>
    <property type="match status" value="1"/>
</dbReference>
<keyword evidence="1" id="KW-0479">Metal-binding</keyword>
<evidence type="ECO:0000256" key="1">
    <source>
        <dbReference type="ARBA" id="ARBA00022723"/>
    </source>
</evidence>
<sequence>MAPWKIRATMDEIDVARRYGKSLLPQSVSNLKRKNVTNQSFREYTAGHPTIFSVRLHHGGQFTKFPGRKYIKGKQNYVDLLDIDTFSIHEIDEIMEELGHIDSDETLLYYHFLRPFGDLDFGLFALGSDQDVHHLGTYVANHKLIDVYIEHGKTNLHTYSMSPNPSKVKIVEIKEPPACSKQLFSEWNDSPIEHESVPDLTEVENDSHLDKEPSLVDHIEFEMNVENEDDYDGSGHNNGSGNDEFDDDSESEDSDFFIDEDNLIHDVDVDMKDFHMNIDKDVEWVGGSSESNVPEDTQQGDLEVINTEVLLSGSSSDEANDGKRRKTIRAIQRAYENDAALVSEPFYIFQTFSSSKDFKTQVKLHSIRTRREIQLEKNDKNRVRFVCKGTIPNLATNEEEKCPWVIYCSKWKRDIDWMVKTYTKEHRCLQTRKVKACDYKFLSEHIVQVIETNPKIPIRALREQLQREYQMDISHMKTFRAKQQALKHVQGDYASQYRLLRDYVLEVQARNPDTTVKIDVESEANPTVETRTFRRIYVCIGALKRGFAAGRRDFLGLDGAFVKGPYPGQVLSAVALDGNNGIYPLAYAVVESETLNSWTWFLSNLGDDLGLGTNSNFTFMSDRQKGLLPAIATLFPCAEHRYCLRHIHDNMKKNWRGKVFKDLLWECATTSNVQHFHQAMEKLKKLNNDAYEWLKQIPPQSWARSHFTGRAHCDALTNNLCEAFNSKIEDGRDAPIINCIEFIREYIMKKIVKVDKEIQKVVGPLTPTATTILDKIKSKAEQYVATFCGAGKYQVAGPWQDQCIVDVGQQSCTCKRWELTGIPCKHGVAAIWDMGRNDKDVGIPESFVHPCYWLSTWKEMYSFKVSPINGRSMWEKSAIPTTLLPPKHRVPIGRPKKKRTISSVEKEDFVRGNTASRAHRSVTCTKCNNVGHNARTCKGQRPIVGGGGGQSQVKGKGKGKATT</sequence>
<evidence type="ECO:0000259" key="6">
    <source>
        <dbReference type="PROSITE" id="PS50966"/>
    </source>
</evidence>
<dbReference type="Pfam" id="PF10551">
    <property type="entry name" value="MULE"/>
    <property type="match status" value="1"/>
</dbReference>
<dbReference type="GO" id="GO:0008270">
    <property type="term" value="F:zinc ion binding"/>
    <property type="evidence" value="ECO:0007669"/>
    <property type="project" value="UniProtKB-KW"/>
</dbReference>
<feature type="region of interest" description="Disordered" evidence="5">
    <location>
        <begin position="227"/>
        <end position="253"/>
    </location>
</feature>
<reference evidence="7 8" key="1">
    <citation type="journal article" date="2017" name="Nat. Commun.">
        <title>Genome assembly with in vitro proximity ligation data and whole-genome triplication in lettuce.</title>
        <authorList>
            <person name="Reyes-Chin-Wo S."/>
            <person name="Wang Z."/>
            <person name="Yang X."/>
            <person name="Kozik A."/>
            <person name="Arikit S."/>
            <person name="Song C."/>
            <person name="Xia L."/>
            <person name="Froenicke L."/>
            <person name="Lavelle D.O."/>
            <person name="Truco M.J."/>
            <person name="Xia R."/>
            <person name="Zhu S."/>
            <person name="Xu C."/>
            <person name="Xu H."/>
            <person name="Xu X."/>
            <person name="Cox K."/>
            <person name="Korf I."/>
            <person name="Meyers B.C."/>
            <person name="Michelmore R.W."/>
        </authorList>
    </citation>
    <scope>NUCLEOTIDE SEQUENCE [LARGE SCALE GENOMIC DNA]</scope>
    <source>
        <strain evidence="8">cv. Salinas</strain>
        <tissue evidence="7">Seedlings</tissue>
    </source>
</reference>
<evidence type="ECO:0000256" key="3">
    <source>
        <dbReference type="ARBA" id="ARBA00022833"/>
    </source>
</evidence>
<feature type="region of interest" description="Disordered" evidence="5">
    <location>
        <begin position="885"/>
        <end position="904"/>
    </location>
</feature>
<evidence type="ECO:0000313" key="8">
    <source>
        <dbReference type="Proteomes" id="UP000235145"/>
    </source>
</evidence>
<dbReference type="AlphaFoldDB" id="A0A9R1VAV1"/>
<keyword evidence="2 4" id="KW-0863">Zinc-finger</keyword>
<dbReference type="Pfam" id="PF04434">
    <property type="entry name" value="SWIM"/>
    <property type="match status" value="1"/>
</dbReference>
<dbReference type="Proteomes" id="UP000235145">
    <property type="component" value="Unassembled WGS sequence"/>
</dbReference>
<feature type="domain" description="SWIM-type" evidence="6">
    <location>
        <begin position="793"/>
        <end position="835"/>
    </location>
</feature>
<dbReference type="Pfam" id="PF26130">
    <property type="entry name" value="PB1-like"/>
    <property type="match status" value="1"/>
</dbReference>
<dbReference type="InterPro" id="IPR058594">
    <property type="entry name" value="PB1-like_dom_pln"/>
</dbReference>
<dbReference type="PROSITE" id="PS50966">
    <property type="entry name" value="ZF_SWIM"/>
    <property type="match status" value="1"/>
</dbReference>
<gene>
    <name evidence="7" type="ORF">LSAT_V11C600308570</name>
</gene>
<evidence type="ECO:0000256" key="4">
    <source>
        <dbReference type="PROSITE-ProRule" id="PRU00325"/>
    </source>
</evidence>
<evidence type="ECO:0000256" key="5">
    <source>
        <dbReference type="SAM" id="MobiDB-lite"/>
    </source>
</evidence>
<evidence type="ECO:0000313" key="7">
    <source>
        <dbReference type="EMBL" id="KAJ0201330.1"/>
    </source>
</evidence>
<organism evidence="7 8">
    <name type="scientific">Lactuca sativa</name>
    <name type="common">Garden lettuce</name>
    <dbReference type="NCBI Taxonomy" id="4236"/>
    <lineage>
        <taxon>Eukaryota</taxon>
        <taxon>Viridiplantae</taxon>
        <taxon>Streptophyta</taxon>
        <taxon>Embryophyta</taxon>
        <taxon>Tracheophyta</taxon>
        <taxon>Spermatophyta</taxon>
        <taxon>Magnoliopsida</taxon>
        <taxon>eudicotyledons</taxon>
        <taxon>Gunneridae</taxon>
        <taxon>Pentapetalae</taxon>
        <taxon>asterids</taxon>
        <taxon>campanulids</taxon>
        <taxon>Asterales</taxon>
        <taxon>Asteraceae</taxon>
        <taxon>Cichorioideae</taxon>
        <taxon>Cichorieae</taxon>
        <taxon>Lactucinae</taxon>
        <taxon>Lactuca</taxon>
    </lineage>
</organism>
<dbReference type="InterPro" id="IPR007527">
    <property type="entry name" value="Znf_SWIM"/>
</dbReference>
<accession>A0A9R1VAV1</accession>